<dbReference type="AlphaFoldDB" id="A0A200PML2"/>
<feature type="domain" description="Stress-response A/B barrel" evidence="2">
    <location>
        <begin position="117"/>
        <end position="210"/>
    </location>
</feature>
<dbReference type="InterPro" id="IPR011008">
    <property type="entry name" value="Dimeric_a/b-barrel"/>
</dbReference>
<comment type="subunit">
    <text evidence="1">Homodimer.</text>
</comment>
<protein>
    <submittedName>
        <fullName evidence="3">Stress responsive alpha-beta barrel</fullName>
    </submittedName>
</protein>
<dbReference type="FunCoup" id="A0A200PML2">
    <property type="interactions" value="1190"/>
</dbReference>
<gene>
    <name evidence="3" type="ORF">BVC80_4661g1</name>
</gene>
<dbReference type="EMBL" id="MVGT01004460">
    <property type="protein sequence ID" value="OUZ99427.1"/>
    <property type="molecule type" value="Genomic_DNA"/>
</dbReference>
<dbReference type="Pfam" id="PF07876">
    <property type="entry name" value="Dabb"/>
    <property type="match status" value="2"/>
</dbReference>
<dbReference type="OMA" id="SPIAFTH"/>
<dbReference type="InterPro" id="IPR013097">
    <property type="entry name" value="Dabb"/>
</dbReference>
<accession>A0A200PML2</accession>
<keyword evidence="4" id="KW-1185">Reference proteome</keyword>
<dbReference type="SMART" id="SM00886">
    <property type="entry name" value="Dabb"/>
    <property type="match status" value="2"/>
</dbReference>
<organism evidence="3 4">
    <name type="scientific">Macleaya cordata</name>
    <name type="common">Five-seeded plume-poppy</name>
    <name type="synonym">Bocconia cordata</name>
    <dbReference type="NCBI Taxonomy" id="56857"/>
    <lineage>
        <taxon>Eukaryota</taxon>
        <taxon>Viridiplantae</taxon>
        <taxon>Streptophyta</taxon>
        <taxon>Embryophyta</taxon>
        <taxon>Tracheophyta</taxon>
        <taxon>Spermatophyta</taxon>
        <taxon>Magnoliopsida</taxon>
        <taxon>Ranunculales</taxon>
        <taxon>Papaveraceae</taxon>
        <taxon>Papaveroideae</taxon>
        <taxon>Macleaya</taxon>
    </lineage>
</organism>
<evidence type="ECO:0000313" key="3">
    <source>
        <dbReference type="EMBL" id="OUZ99427.1"/>
    </source>
</evidence>
<dbReference type="PROSITE" id="PS51502">
    <property type="entry name" value="S_R_A_B_BARREL"/>
    <property type="match status" value="2"/>
</dbReference>
<reference evidence="3 4" key="1">
    <citation type="journal article" date="2017" name="Mol. Plant">
        <title>The Genome of Medicinal Plant Macleaya cordata Provides New Insights into Benzylisoquinoline Alkaloids Metabolism.</title>
        <authorList>
            <person name="Liu X."/>
            <person name="Liu Y."/>
            <person name="Huang P."/>
            <person name="Ma Y."/>
            <person name="Qing Z."/>
            <person name="Tang Q."/>
            <person name="Cao H."/>
            <person name="Cheng P."/>
            <person name="Zheng Y."/>
            <person name="Yuan Z."/>
            <person name="Zhou Y."/>
            <person name="Liu J."/>
            <person name="Tang Z."/>
            <person name="Zhuo Y."/>
            <person name="Zhang Y."/>
            <person name="Yu L."/>
            <person name="Huang J."/>
            <person name="Yang P."/>
            <person name="Peng Q."/>
            <person name="Zhang J."/>
            <person name="Jiang W."/>
            <person name="Zhang Z."/>
            <person name="Lin K."/>
            <person name="Ro D.K."/>
            <person name="Chen X."/>
            <person name="Xiong X."/>
            <person name="Shang Y."/>
            <person name="Huang S."/>
            <person name="Zeng J."/>
        </authorList>
    </citation>
    <scope>NUCLEOTIDE SEQUENCE [LARGE SCALE GENOMIC DNA]</scope>
    <source>
        <strain evidence="4">cv. BLH2017</strain>
        <tissue evidence="3">Root</tissue>
    </source>
</reference>
<evidence type="ECO:0000259" key="2">
    <source>
        <dbReference type="PROSITE" id="PS51502"/>
    </source>
</evidence>
<proteinExistence type="predicted"/>
<comment type="caution">
    <text evidence="3">The sequence shown here is derived from an EMBL/GenBank/DDBJ whole genome shotgun (WGS) entry which is preliminary data.</text>
</comment>
<name>A0A200PML2_MACCD</name>
<dbReference type="Gene3D" id="3.30.70.100">
    <property type="match status" value="2"/>
</dbReference>
<feature type="domain" description="Stress-response A/B barrel" evidence="2">
    <location>
        <begin position="8"/>
        <end position="102"/>
    </location>
</feature>
<dbReference type="InterPro" id="IPR044662">
    <property type="entry name" value="HS1/DABB1-like"/>
</dbReference>
<dbReference type="InParanoid" id="A0A200PML2"/>
<dbReference type="Proteomes" id="UP000195402">
    <property type="component" value="Unassembled WGS sequence"/>
</dbReference>
<dbReference type="SUPFAM" id="SSF54909">
    <property type="entry name" value="Dimeric alpha+beta barrel"/>
    <property type="match status" value="2"/>
</dbReference>
<evidence type="ECO:0000256" key="1">
    <source>
        <dbReference type="ARBA" id="ARBA00011738"/>
    </source>
</evidence>
<dbReference type="STRING" id="56857.A0A200PML2"/>
<evidence type="ECO:0000313" key="4">
    <source>
        <dbReference type="Proteomes" id="UP000195402"/>
    </source>
</evidence>
<dbReference type="PANTHER" id="PTHR33178:SF3">
    <property type="entry name" value="STRESS-RESPONSE A_B BARREL DOMAIN-CONTAINING PROTEIN UP3"/>
    <property type="match status" value="1"/>
</dbReference>
<dbReference type="OrthoDB" id="42919at2759"/>
<sequence>MSAKSQTIEHVVLFNVKDETDSTKINSMITNLNSLTSLDQVLHLTAGPILRNRSSSFKFTHLLHSRYKSKEDLNGYAIHPNHLSVVKESVLPICDDIMAVDWVSDLEGPMVVKSGSAMRLTFLKLKEDLGENEKGKVLDVIGGIKDRFDSIDQISFGENFSARAKGFSIASVAVFPGLSELDGLDSSEEMVKEEKEKVKDLLESVIVLDYVVPASKSANL</sequence>
<dbReference type="PANTHER" id="PTHR33178">
    <property type="match status" value="1"/>
</dbReference>